<organism evidence="3 4">
    <name type="scientific">Meloidogyne graminicola</name>
    <dbReference type="NCBI Taxonomy" id="189291"/>
    <lineage>
        <taxon>Eukaryota</taxon>
        <taxon>Metazoa</taxon>
        <taxon>Ecdysozoa</taxon>
        <taxon>Nematoda</taxon>
        <taxon>Chromadorea</taxon>
        <taxon>Rhabditida</taxon>
        <taxon>Tylenchina</taxon>
        <taxon>Tylenchomorpha</taxon>
        <taxon>Tylenchoidea</taxon>
        <taxon>Meloidogynidae</taxon>
        <taxon>Meloidogyninae</taxon>
        <taxon>Meloidogyne</taxon>
    </lineage>
</organism>
<evidence type="ECO:0000313" key="4">
    <source>
        <dbReference type="Proteomes" id="UP000605970"/>
    </source>
</evidence>
<dbReference type="InterPro" id="IPR006921">
    <property type="entry name" value="Interferon-rel_develop_reg_C"/>
</dbReference>
<feature type="region of interest" description="Disordered" evidence="1">
    <location>
        <begin position="58"/>
        <end position="82"/>
    </location>
</feature>
<proteinExistence type="predicted"/>
<evidence type="ECO:0000256" key="1">
    <source>
        <dbReference type="SAM" id="MobiDB-lite"/>
    </source>
</evidence>
<comment type="caution">
    <text evidence="3">The sequence shown here is derived from an EMBL/GenBank/DDBJ whole genome shotgun (WGS) entry which is preliminary data.</text>
</comment>
<name>A0A8T0A0D6_9BILA</name>
<gene>
    <name evidence="3" type="ORF">Mgra_00001291</name>
</gene>
<reference evidence="3" key="1">
    <citation type="journal article" date="2020" name="Ecol. Evol.">
        <title>Genome structure and content of the rice root-knot nematode (Meloidogyne graminicola).</title>
        <authorList>
            <person name="Phan N.T."/>
            <person name="Danchin E.G.J."/>
            <person name="Klopp C."/>
            <person name="Perfus-Barbeoch L."/>
            <person name="Kozlowski D.K."/>
            <person name="Koutsovoulos G.D."/>
            <person name="Lopez-Roques C."/>
            <person name="Bouchez O."/>
            <person name="Zahm M."/>
            <person name="Besnard G."/>
            <person name="Bellafiore S."/>
        </authorList>
    </citation>
    <scope>NUCLEOTIDE SEQUENCE</scope>
    <source>
        <strain evidence="3">VN-18</strain>
    </source>
</reference>
<feature type="domain" description="Interferon-related developmental regulator C-terminal" evidence="2">
    <location>
        <begin position="19"/>
        <end position="70"/>
    </location>
</feature>
<accession>A0A8T0A0D6</accession>
<evidence type="ECO:0000313" key="3">
    <source>
        <dbReference type="EMBL" id="KAF7639327.1"/>
    </source>
</evidence>
<protein>
    <submittedName>
        <fullName evidence="3">IFRD domain-containing protein</fullName>
    </submittedName>
</protein>
<feature type="compositionally biased region" description="Basic residues" evidence="1">
    <location>
        <begin position="64"/>
        <end position="73"/>
    </location>
</feature>
<dbReference type="Proteomes" id="UP000605970">
    <property type="component" value="Unassembled WGS sequence"/>
</dbReference>
<dbReference type="Pfam" id="PF04836">
    <property type="entry name" value="IFRD_C"/>
    <property type="match status" value="1"/>
</dbReference>
<dbReference type="OrthoDB" id="686784at2759"/>
<evidence type="ECO:0000259" key="2">
    <source>
        <dbReference type="Pfam" id="PF04836"/>
    </source>
</evidence>
<dbReference type="AlphaFoldDB" id="A0A8T0A0D6"/>
<dbReference type="EMBL" id="JABEBT010000006">
    <property type="protein sequence ID" value="KAF7639327.1"/>
    <property type="molecule type" value="Genomic_DNA"/>
</dbReference>
<keyword evidence="4" id="KW-1185">Reference proteome</keyword>
<sequence length="82" mass="9725">MINLETLLKSDLNRHLTKNEVLRELFDLGPILLLEENTKLSKTQKIERMVQFGEQKKQMNINRSKGRQKKNDHKHSLIELDD</sequence>